<dbReference type="SUPFAM" id="SSF55048">
    <property type="entry name" value="Probable ACP-binding domain of malonyl-CoA ACP transacylase"/>
    <property type="match status" value="1"/>
</dbReference>
<name>A0A5N6ANY9_9ACTN</name>
<dbReference type="InterPro" id="IPR001227">
    <property type="entry name" value="Ac_transferase_dom_sf"/>
</dbReference>
<comment type="caution">
    <text evidence="10">The sequence shown here is derived from an EMBL/GenBank/DDBJ whole genome shotgun (WGS) entry which is preliminary data.</text>
</comment>
<dbReference type="PROSITE" id="PS00012">
    <property type="entry name" value="PHOSPHOPANTETHEINE"/>
    <property type="match status" value="1"/>
</dbReference>
<evidence type="ECO:0000256" key="3">
    <source>
        <dbReference type="ARBA" id="ARBA00022553"/>
    </source>
</evidence>
<evidence type="ECO:0000256" key="7">
    <source>
        <dbReference type="ARBA" id="ARBA00048462"/>
    </source>
</evidence>
<dbReference type="SMART" id="SM00827">
    <property type="entry name" value="PKS_AT"/>
    <property type="match status" value="1"/>
</dbReference>
<accession>A0A5N6ANY9</accession>
<evidence type="ECO:0000256" key="8">
    <source>
        <dbReference type="SAM" id="MobiDB-lite"/>
    </source>
</evidence>
<feature type="domain" description="Carrier" evidence="9">
    <location>
        <begin position="485"/>
        <end position="565"/>
    </location>
</feature>
<evidence type="ECO:0000313" key="11">
    <source>
        <dbReference type="Proteomes" id="UP000314251"/>
    </source>
</evidence>
<evidence type="ECO:0000259" key="9">
    <source>
        <dbReference type="PROSITE" id="PS50075"/>
    </source>
</evidence>
<dbReference type="InterPro" id="IPR014043">
    <property type="entry name" value="Acyl_transferase_dom"/>
</dbReference>
<dbReference type="InterPro" id="IPR016035">
    <property type="entry name" value="Acyl_Trfase/lysoPLipase"/>
</dbReference>
<evidence type="ECO:0000256" key="4">
    <source>
        <dbReference type="ARBA" id="ARBA00022679"/>
    </source>
</evidence>
<proteinExistence type="predicted"/>
<dbReference type="GO" id="GO:0004314">
    <property type="term" value="F:[acyl-carrier-protein] S-malonyltransferase activity"/>
    <property type="evidence" value="ECO:0007669"/>
    <property type="project" value="UniProtKB-EC"/>
</dbReference>
<keyword evidence="11" id="KW-1185">Reference proteome</keyword>
<dbReference type="InterPro" id="IPR050858">
    <property type="entry name" value="Mal-CoA-ACP_Trans/PKS_FabD"/>
</dbReference>
<keyword evidence="5" id="KW-0045">Antibiotic biosynthesis</keyword>
<keyword evidence="2" id="KW-0596">Phosphopantetheine</keyword>
<dbReference type="PANTHER" id="PTHR42681">
    <property type="entry name" value="MALONYL-COA-ACYL CARRIER PROTEIN TRANSACYLASE, MITOCHONDRIAL"/>
    <property type="match status" value="1"/>
</dbReference>
<dbReference type="EMBL" id="VDLY02000002">
    <property type="protein sequence ID" value="KAB8169786.1"/>
    <property type="molecule type" value="Genomic_DNA"/>
</dbReference>
<dbReference type="InterPro" id="IPR036736">
    <property type="entry name" value="ACP-like_sf"/>
</dbReference>
<dbReference type="Gene3D" id="1.10.1200.10">
    <property type="entry name" value="ACP-like"/>
    <property type="match status" value="1"/>
</dbReference>
<dbReference type="Gene3D" id="3.40.366.10">
    <property type="entry name" value="Malonyl-Coenzyme A Acyl Carrier Protein, domain 2"/>
    <property type="match status" value="1"/>
</dbReference>
<feature type="region of interest" description="Disordered" evidence="8">
    <location>
        <begin position="13"/>
        <end position="44"/>
    </location>
</feature>
<dbReference type="GO" id="GO:0017000">
    <property type="term" value="P:antibiotic biosynthetic process"/>
    <property type="evidence" value="ECO:0007669"/>
    <property type="project" value="UniProtKB-KW"/>
</dbReference>
<dbReference type="PROSITE" id="PS50075">
    <property type="entry name" value="CARRIER"/>
    <property type="match status" value="1"/>
</dbReference>
<protein>
    <recommendedName>
        <fullName evidence="1">[acyl-carrier-protein] S-malonyltransferase</fullName>
        <ecNumber evidence="1">2.3.1.39</ecNumber>
    </recommendedName>
</protein>
<dbReference type="OrthoDB" id="4286171at2"/>
<dbReference type="Gene3D" id="3.30.70.250">
    <property type="entry name" value="Malonyl-CoA ACP transacylase, ACP-binding"/>
    <property type="match status" value="1"/>
</dbReference>
<dbReference type="EC" id="2.3.1.39" evidence="1"/>
<organism evidence="10 11">
    <name type="scientific">Streptomyces mimosae</name>
    <dbReference type="NCBI Taxonomy" id="2586635"/>
    <lineage>
        <taxon>Bacteria</taxon>
        <taxon>Bacillati</taxon>
        <taxon>Actinomycetota</taxon>
        <taxon>Actinomycetes</taxon>
        <taxon>Kitasatosporales</taxon>
        <taxon>Streptomycetaceae</taxon>
        <taxon>Streptomyces</taxon>
    </lineage>
</organism>
<evidence type="ECO:0000256" key="6">
    <source>
        <dbReference type="ARBA" id="ARBA00023315"/>
    </source>
</evidence>
<dbReference type="InterPro" id="IPR016036">
    <property type="entry name" value="Malonyl_transacylase_ACP-bd"/>
</dbReference>
<evidence type="ECO:0000256" key="5">
    <source>
        <dbReference type="ARBA" id="ARBA00023194"/>
    </source>
</evidence>
<dbReference type="InterPro" id="IPR006162">
    <property type="entry name" value="Ppantetheine_attach_site"/>
</dbReference>
<keyword evidence="4" id="KW-0808">Transferase</keyword>
<gene>
    <name evidence="10" type="ORF">FH607_003415</name>
</gene>
<evidence type="ECO:0000313" key="10">
    <source>
        <dbReference type="EMBL" id="KAB8169786.1"/>
    </source>
</evidence>
<dbReference type="Pfam" id="PF00698">
    <property type="entry name" value="Acyl_transf_1"/>
    <property type="match status" value="1"/>
</dbReference>
<evidence type="ECO:0000256" key="1">
    <source>
        <dbReference type="ARBA" id="ARBA00013258"/>
    </source>
</evidence>
<dbReference type="GO" id="GO:0006633">
    <property type="term" value="P:fatty acid biosynthetic process"/>
    <property type="evidence" value="ECO:0007669"/>
    <property type="project" value="TreeGrafter"/>
</dbReference>
<sequence length="574" mass="60693">MRWILRWSTARGRADSGRYPPVPRAGALPSFPGEFPSESAPNGRGIPPAVTGHRSPRGRPEHLGGFMSLARTTLLFPGQGGWAPGVLARLADRSAVVEEVVETVATVAGEELGVDLGALLTDRTTDLPTLLRTSPELLQVAIFAGSVAAAQALRKDGVTAALHIGHSFGEIAALTAAGACSVEDGTRIVAHRVRALAALEGADGVMLAVRTNRERAEGLLTFLGEDSVAVAGVNAERQVVISGATEPMLVTQELLRRAGVPATRLDSPHPFHSPVLADAVDGFAAALADIRWTTPDVPVHSPILGRRYAEDDDFAALLASHLVTPFDFPEALRRAREEGTELFVECGGRQVLTDLVGTVLAEESGWTAVAVDESGRRGTTLDDIVRLANGGNERLRSAVRHLLGDDATEFDRFWRSEGIATLRAIRQSYDRFTGKEVVAEVTEPAEPIVPEAPAEPVAEPAPLPALAAVPAPATPAPAAAPARQLDRATVLAELAELYGTALEYPSEVFTEDVLLEADLGVDSVKQTDLLGRVAKQYQLPPQPAEFNISDYATFGRVADMVLQAGRDASAPAAA</sequence>
<evidence type="ECO:0000256" key="2">
    <source>
        <dbReference type="ARBA" id="ARBA00022450"/>
    </source>
</evidence>
<dbReference type="Proteomes" id="UP000314251">
    <property type="component" value="Unassembled WGS sequence"/>
</dbReference>
<dbReference type="SUPFAM" id="SSF52151">
    <property type="entry name" value="FabD/lysophospholipase-like"/>
    <property type="match status" value="1"/>
</dbReference>
<comment type="catalytic activity">
    <reaction evidence="7">
        <text>holo-[ACP] + malonyl-CoA = malonyl-[ACP] + CoA</text>
        <dbReference type="Rhea" id="RHEA:41792"/>
        <dbReference type="Rhea" id="RHEA-COMP:9623"/>
        <dbReference type="Rhea" id="RHEA-COMP:9685"/>
        <dbReference type="ChEBI" id="CHEBI:57287"/>
        <dbReference type="ChEBI" id="CHEBI:57384"/>
        <dbReference type="ChEBI" id="CHEBI:64479"/>
        <dbReference type="ChEBI" id="CHEBI:78449"/>
        <dbReference type="EC" id="2.3.1.39"/>
    </reaction>
</comment>
<reference evidence="10" key="1">
    <citation type="submission" date="2019-10" db="EMBL/GenBank/DDBJ databases">
        <title>Nonomuraea sp. nov., isolated from Phyllanthus amarus.</title>
        <authorList>
            <person name="Klykleung N."/>
            <person name="Tanasupawat S."/>
        </authorList>
    </citation>
    <scope>NUCLEOTIDE SEQUENCE [LARGE SCALE GENOMIC DNA]</scope>
    <source>
        <strain evidence="10">3MP-10</strain>
    </source>
</reference>
<keyword evidence="6 10" id="KW-0012">Acyltransferase</keyword>
<dbReference type="SUPFAM" id="SSF47336">
    <property type="entry name" value="ACP-like"/>
    <property type="match status" value="1"/>
</dbReference>
<dbReference type="AlphaFoldDB" id="A0A5N6ANY9"/>
<dbReference type="InterPro" id="IPR009081">
    <property type="entry name" value="PP-bd_ACP"/>
</dbReference>
<dbReference type="PANTHER" id="PTHR42681:SF1">
    <property type="entry name" value="MALONYL-COA-ACYL CARRIER PROTEIN TRANSACYLASE, MITOCHONDRIAL"/>
    <property type="match status" value="1"/>
</dbReference>
<keyword evidence="3" id="KW-0597">Phosphoprotein</keyword>